<reference evidence="9 10" key="1">
    <citation type="submission" date="2020-04" db="EMBL/GenBank/DDBJ databases">
        <authorList>
            <person name="Yin C."/>
        </authorList>
    </citation>
    <scope>NUCLEOTIDE SEQUENCE [LARGE SCALE GENOMIC DNA]</scope>
    <source>
        <strain evidence="9 10">Ak56</strain>
    </source>
</reference>
<evidence type="ECO:0000256" key="1">
    <source>
        <dbReference type="ARBA" id="ARBA00010641"/>
    </source>
</evidence>
<evidence type="ECO:0000259" key="7">
    <source>
        <dbReference type="Pfam" id="PF04542"/>
    </source>
</evidence>
<dbReference type="InterPro" id="IPR036388">
    <property type="entry name" value="WH-like_DNA-bd_sf"/>
</dbReference>
<comment type="similarity">
    <text evidence="1 6">Belongs to the sigma-70 factor family. ECF subfamily.</text>
</comment>
<sequence length="202" mass="22970">MIATGHNENELLEQMAAGSDVAFKEIYFLYSGRLYGNILKLVKSRTVAQEILQEVFIKIWEHRATIDTDKSFSSYLFTIARNMVSNFYVKASRDRALLQMLAGGSANGYLHIEEGVISREEHLFLQMAIGQLPPQRKQVFELCKIEGKSYHEVSELLGISLSTISDHIVKANRFLKEYACKNRELIIILALLSLRTGDLLLK</sequence>
<dbReference type="GO" id="GO:0003677">
    <property type="term" value="F:DNA binding"/>
    <property type="evidence" value="ECO:0007669"/>
    <property type="project" value="UniProtKB-KW"/>
</dbReference>
<dbReference type="Pfam" id="PF08281">
    <property type="entry name" value="Sigma70_r4_2"/>
    <property type="match status" value="1"/>
</dbReference>
<name>A0A847SIX0_9BACT</name>
<dbReference type="AlphaFoldDB" id="A0A847SIX0"/>
<feature type="domain" description="RNA polymerase sigma factor 70 region 4 type 2" evidence="8">
    <location>
        <begin position="125"/>
        <end position="171"/>
    </location>
</feature>
<evidence type="ECO:0000256" key="4">
    <source>
        <dbReference type="ARBA" id="ARBA00023125"/>
    </source>
</evidence>
<dbReference type="InterPro" id="IPR014284">
    <property type="entry name" value="RNA_pol_sigma-70_dom"/>
</dbReference>
<evidence type="ECO:0000259" key="8">
    <source>
        <dbReference type="Pfam" id="PF08281"/>
    </source>
</evidence>
<dbReference type="InterPro" id="IPR039425">
    <property type="entry name" value="RNA_pol_sigma-70-like"/>
</dbReference>
<dbReference type="PROSITE" id="PS01063">
    <property type="entry name" value="SIGMA70_ECF"/>
    <property type="match status" value="1"/>
</dbReference>
<dbReference type="Proteomes" id="UP000552864">
    <property type="component" value="Unassembled WGS sequence"/>
</dbReference>
<evidence type="ECO:0000313" key="10">
    <source>
        <dbReference type="Proteomes" id="UP000552864"/>
    </source>
</evidence>
<gene>
    <name evidence="9" type="ORF">HGH91_01800</name>
</gene>
<evidence type="ECO:0000256" key="5">
    <source>
        <dbReference type="ARBA" id="ARBA00023163"/>
    </source>
</evidence>
<keyword evidence="3 6" id="KW-0731">Sigma factor</keyword>
<evidence type="ECO:0000256" key="6">
    <source>
        <dbReference type="RuleBase" id="RU000716"/>
    </source>
</evidence>
<dbReference type="Gene3D" id="1.10.1740.10">
    <property type="match status" value="1"/>
</dbReference>
<dbReference type="InterPro" id="IPR007627">
    <property type="entry name" value="RNA_pol_sigma70_r2"/>
</dbReference>
<proteinExistence type="inferred from homology"/>
<dbReference type="SUPFAM" id="SSF88659">
    <property type="entry name" value="Sigma3 and sigma4 domains of RNA polymerase sigma factors"/>
    <property type="match status" value="1"/>
</dbReference>
<evidence type="ECO:0000256" key="3">
    <source>
        <dbReference type="ARBA" id="ARBA00023082"/>
    </source>
</evidence>
<dbReference type="SUPFAM" id="SSF88946">
    <property type="entry name" value="Sigma2 domain of RNA polymerase sigma factors"/>
    <property type="match status" value="1"/>
</dbReference>
<evidence type="ECO:0000256" key="2">
    <source>
        <dbReference type="ARBA" id="ARBA00023015"/>
    </source>
</evidence>
<dbReference type="InterPro" id="IPR013325">
    <property type="entry name" value="RNA_pol_sigma_r2"/>
</dbReference>
<organism evidence="9 10">
    <name type="scientific">Chitinophaga eiseniae</name>
    <dbReference type="NCBI Taxonomy" id="634771"/>
    <lineage>
        <taxon>Bacteria</taxon>
        <taxon>Pseudomonadati</taxon>
        <taxon>Bacteroidota</taxon>
        <taxon>Chitinophagia</taxon>
        <taxon>Chitinophagales</taxon>
        <taxon>Chitinophagaceae</taxon>
        <taxon>Chitinophaga</taxon>
    </lineage>
</organism>
<dbReference type="InterPro" id="IPR013324">
    <property type="entry name" value="RNA_pol_sigma_r3/r4-like"/>
</dbReference>
<keyword evidence="10" id="KW-1185">Reference proteome</keyword>
<dbReference type="RefSeq" id="WP_168736744.1">
    <property type="nucleotide sequence ID" value="NZ_JABAHZ010000001.1"/>
</dbReference>
<accession>A0A847SIX0</accession>
<dbReference type="NCBIfam" id="TIGR02937">
    <property type="entry name" value="sigma70-ECF"/>
    <property type="match status" value="1"/>
</dbReference>
<dbReference type="GO" id="GO:0006352">
    <property type="term" value="P:DNA-templated transcription initiation"/>
    <property type="evidence" value="ECO:0007669"/>
    <property type="project" value="InterPro"/>
</dbReference>
<dbReference type="PANTHER" id="PTHR43133:SF46">
    <property type="entry name" value="RNA POLYMERASE SIGMA-70 FACTOR ECF SUBFAMILY"/>
    <property type="match status" value="1"/>
</dbReference>
<dbReference type="Gene3D" id="1.10.10.10">
    <property type="entry name" value="Winged helix-like DNA-binding domain superfamily/Winged helix DNA-binding domain"/>
    <property type="match status" value="1"/>
</dbReference>
<dbReference type="GO" id="GO:0016987">
    <property type="term" value="F:sigma factor activity"/>
    <property type="evidence" value="ECO:0007669"/>
    <property type="project" value="UniProtKB-KW"/>
</dbReference>
<keyword evidence="4 6" id="KW-0238">DNA-binding</keyword>
<feature type="domain" description="RNA polymerase sigma-70 region 2" evidence="7">
    <location>
        <begin position="30"/>
        <end position="93"/>
    </location>
</feature>
<dbReference type="PANTHER" id="PTHR43133">
    <property type="entry name" value="RNA POLYMERASE ECF-TYPE SIGMA FACTO"/>
    <property type="match status" value="1"/>
</dbReference>
<keyword evidence="2 6" id="KW-0805">Transcription regulation</keyword>
<keyword evidence="5 6" id="KW-0804">Transcription</keyword>
<protein>
    <recommendedName>
        <fullName evidence="6">RNA polymerase sigma factor</fullName>
    </recommendedName>
</protein>
<dbReference type="Pfam" id="PF04542">
    <property type="entry name" value="Sigma70_r2"/>
    <property type="match status" value="1"/>
</dbReference>
<comment type="caution">
    <text evidence="9">The sequence shown here is derived from an EMBL/GenBank/DDBJ whole genome shotgun (WGS) entry which is preliminary data.</text>
</comment>
<evidence type="ECO:0000313" key="9">
    <source>
        <dbReference type="EMBL" id="NLR77338.1"/>
    </source>
</evidence>
<dbReference type="InterPro" id="IPR013249">
    <property type="entry name" value="RNA_pol_sigma70_r4_t2"/>
</dbReference>
<dbReference type="EMBL" id="JABAHZ010000001">
    <property type="protein sequence ID" value="NLR77338.1"/>
    <property type="molecule type" value="Genomic_DNA"/>
</dbReference>
<dbReference type="InterPro" id="IPR000838">
    <property type="entry name" value="RNA_pol_sigma70_ECF_CS"/>
</dbReference>